<dbReference type="PANTHER" id="PTHR43802">
    <property type="entry name" value="ENOYL-COA HYDRATASE"/>
    <property type="match status" value="1"/>
</dbReference>
<proteinExistence type="inferred from homology"/>
<dbReference type="CDD" id="cd06558">
    <property type="entry name" value="crotonase-like"/>
    <property type="match status" value="1"/>
</dbReference>
<name>A0A160TR90_9ZZZZ</name>
<evidence type="ECO:0000256" key="1">
    <source>
        <dbReference type="ARBA" id="ARBA00005254"/>
    </source>
</evidence>
<gene>
    <name evidence="2" type="ORF">MGWOODY_XGa1264</name>
</gene>
<dbReference type="AlphaFoldDB" id="A0A160TR90"/>
<dbReference type="EC" id="4.2.1.17" evidence="2"/>
<protein>
    <submittedName>
        <fullName evidence="2">Enoyl-CoA hydratase</fullName>
        <ecNumber evidence="2">4.2.1.17</ecNumber>
    </submittedName>
</protein>
<organism evidence="2">
    <name type="scientific">hydrothermal vent metagenome</name>
    <dbReference type="NCBI Taxonomy" id="652676"/>
    <lineage>
        <taxon>unclassified sequences</taxon>
        <taxon>metagenomes</taxon>
        <taxon>ecological metagenomes</taxon>
    </lineage>
</organism>
<keyword evidence="2" id="KW-0456">Lyase</keyword>
<dbReference type="PANTHER" id="PTHR43802:SF1">
    <property type="entry name" value="IP11341P-RELATED"/>
    <property type="match status" value="1"/>
</dbReference>
<dbReference type="InterPro" id="IPR001753">
    <property type="entry name" value="Enoyl-CoA_hydra/iso"/>
</dbReference>
<dbReference type="InterPro" id="IPR029045">
    <property type="entry name" value="ClpP/crotonase-like_dom_sf"/>
</dbReference>
<evidence type="ECO:0000313" key="2">
    <source>
        <dbReference type="EMBL" id="CUS52235.1"/>
    </source>
</evidence>
<dbReference type="Gene3D" id="3.90.226.10">
    <property type="entry name" value="2-enoyl-CoA Hydratase, Chain A, domain 1"/>
    <property type="match status" value="1"/>
</dbReference>
<accession>A0A160TR90</accession>
<comment type="similarity">
    <text evidence="1">Belongs to the enoyl-CoA hydratase/isomerase family.</text>
</comment>
<dbReference type="SUPFAM" id="SSF52096">
    <property type="entry name" value="ClpP/crotonase"/>
    <property type="match status" value="1"/>
</dbReference>
<dbReference type="Pfam" id="PF00378">
    <property type="entry name" value="ECH_1"/>
    <property type="match status" value="1"/>
</dbReference>
<reference evidence="2" key="1">
    <citation type="submission" date="2015-10" db="EMBL/GenBank/DDBJ databases">
        <authorList>
            <person name="Gilbert D.G."/>
        </authorList>
    </citation>
    <scope>NUCLEOTIDE SEQUENCE</scope>
</reference>
<dbReference type="EMBL" id="CZRL01000078">
    <property type="protein sequence ID" value="CUS52235.1"/>
    <property type="molecule type" value="Genomic_DNA"/>
</dbReference>
<dbReference type="GO" id="GO:0004300">
    <property type="term" value="F:enoyl-CoA hydratase activity"/>
    <property type="evidence" value="ECO:0007669"/>
    <property type="project" value="UniProtKB-EC"/>
</dbReference>
<sequence length="261" mass="27742">MANNVDNDITVELEGHVAIVEIHRPPNNFFDYELIRAIADTYEMLDADDNCRAVVLCSEGKHFCAGADFSARESWGQTQLDAQAGQLYREAARVFSARKPVIAAIQGAAVGGGLGLACSADHRITCAEARFSANFARLAFHQGFGLSVTLPRLVGETQASLLLLTGRRVSGADAVAIGLADQLVPQGEVRAAAQALAAEVASSGPLAVQSIRATLRGGLAEAVVKATEHELAEQSRLRKTRDFGEGIKAMSERRPPVFTGE</sequence>